<dbReference type="Proteomes" id="UP000750502">
    <property type="component" value="Unassembled WGS sequence"/>
</dbReference>
<evidence type="ECO:0000259" key="3">
    <source>
        <dbReference type="Pfam" id="PF21666"/>
    </source>
</evidence>
<sequence length="672" mass="77511">MDSIKLPGFGLPVDYMPGDNRHFPLLLGTDSDFEANTLTNRELCMLRFIEGITNKSDWWIKVHDPTIASQWKTEALEYDWGQYLRYGDFTTAMADAYIEEMKLKASIYQQANLLPVYDYTAAIVKSDHLIPDDLWQALKHGVKVLEDVPAAVKDWHPGSDRKVLNLVHPSMYPLVYGRSRILHERRIGLAEALGNCGQGLIIEKPSDKSIHGELWHCTSTSFQWLPCDVSVDGGRVKIESYINNLHTVEHAALYPIIGKFIEKALPALDIVYRWLKEFTMQRLRNEEARLRCRSRRTCANAPDHACTALARPTRDDEPHRGQYDDDYSDSVISESVTSDSDDDGSQEEPYEWRKPERTLNAALQRFPKKTDQSDSEYETEEYDSSKDRDMPDSESEDEDGNEQERDPNHVSEKEVKRRDLRWFYKTHPVVAPEPSPEPKLKFSAEDIKSMGFFHNILPETGPQRLQVIVKLANIHLTPEDPNYPGGSWHTEGQINEHICSTALFYYDNENITDSYIDFRTVANADKLDDGLLSHEQNDWKTIQRILGIEWPGRGCTIQNVGSVLTREKRALFFPNVFQHHVNSFKLADPTKPGHRKILALFLVDPAIPVISTANVPPQRQDWWPEELGPTGDLPFDERIAKEFRRELMEERSANEWRAYDRIKRAEWNFCEH</sequence>
<name>A0A9P7L6D4_9HYPO</name>
<dbReference type="Pfam" id="PF14033">
    <property type="entry name" value="DUF4246"/>
    <property type="match status" value="1"/>
</dbReference>
<reference evidence="4" key="1">
    <citation type="journal article" date="2020" name="bioRxiv">
        <title>Historical genomics reveals the evolutionary mechanisms behind multiple outbreaks of the host-specific coffee wilt pathogen Fusarium xylarioides.</title>
        <authorList>
            <person name="Peck D."/>
            <person name="Nowell R.W."/>
            <person name="Flood J."/>
            <person name="Ryan M.J."/>
            <person name="Barraclough T.G."/>
        </authorList>
    </citation>
    <scope>NUCLEOTIDE SEQUENCE</scope>
    <source>
        <strain evidence="4">IMI 127659i</strain>
    </source>
</reference>
<feature type="compositionally biased region" description="Basic and acidic residues" evidence="1">
    <location>
        <begin position="402"/>
        <end position="413"/>
    </location>
</feature>
<feature type="compositionally biased region" description="Basic and acidic residues" evidence="1">
    <location>
        <begin position="312"/>
        <end position="323"/>
    </location>
</feature>
<dbReference type="PANTHER" id="PTHR33119">
    <property type="entry name" value="IFI3P"/>
    <property type="match status" value="1"/>
</dbReference>
<keyword evidence="5" id="KW-1185">Reference proteome</keyword>
<feature type="region of interest" description="Disordered" evidence="1">
    <location>
        <begin position="309"/>
        <end position="413"/>
    </location>
</feature>
<organism evidence="4 5">
    <name type="scientific">Fusarium xylarioides</name>
    <dbReference type="NCBI Taxonomy" id="221167"/>
    <lineage>
        <taxon>Eukaryota</taxon>
        <taxon>Fungi</taxon>
        <taxon>Dikarya</taxon>
        <taxon>Ascomycota</taxon>
        <taxon>Pezizomycotina</taxon>
        <taxon>Sordariomycetes</taxon>
        <taxon>Hypocreomycetidae</taxon>
        <taxon>Hypocreales</taxon>
        <taxon>Nectriaceae</taxon>
        <taxon>Fusarium</taxon>
        <taxon>Fusarium fujikuroi species complex</taxon>
    </lineage>
</organism>
<feature type="domain" description="DUF4246" evidence="2">
    <location>
        <begin position="92"/>
        <end position="625"/>
    </location>
</feature>
<comment type="caution">
    <text evidence="4">The sequence shown here is derived from an EMBL/GenBank/DDBJ whole genome shotgun (WGS) entry which is preliminary data.</text>
</comment>
<dbReference type="InterPro" id="IPR025340">
    <property type="entry name" value="DUF4246"/>
</dbReference>
<feature type="compositionally biased region" description="Acidic residues" evidence="1">
    <location>
        <begin position="339"/>
        <end position="349"/>
    </location>
</feature>
<dbReference type="InterPro" id="IPR049192">
    <property type="entry name" value="DUF4246_C"/>
</dbReference>
<dbReference type="EMBL" id="JADFTT010000170">
    <property type="protein sequence ID" value="KAG5766138.1"/>
    <property type="molecule type" value="Genomic_DNA"/>
</dbReference>
<feature type="domain" description="DUF4246" evidence="3">
    <location>
        <begin position="6"/>
        <end position="74"/>
    </location>
</feature>
<feature type="compositionally biased region" description="Acidic residues" evidence="1">
    <location>
        <begin position="373"/>
        <end position="382"/>
    </location>
</feature>
<dbReference type="Pfam" id="PF21666">
    <property type="entry name" value="DUF4246_N"/>
    <property type="match status" value="1"/>
</dbReference>
<protein>
    <submittedName>
        <fullName evidence="4">Uncharacterized protein</fullName>
    </submittedName>
</protein>
<accession>A0A9P7L6D4</accession>
<evidence type="ECO:0000313" key="5">
    <source>
        <dbReference type="Proteomes" id="UP000750502"/>
    </source>
</evidence>
<evidence type="ECO:0000256" key="1">
    <source>
        <dbReference type="SAM" id="MobiDB-lite"/>
    </source>
</evidence>
<gene>
    <name evidence="4" type="ORF">H9Q72_005797</name>
</gene>
<reference evidence="4" key="2">
    <citation type="submission" date="2020-10" db="EMBL/GenBank/DDBJ databases">
        <authorList>
            <person name="Peck L.D."/>
            <person name="Nowell R.W."/>
            <person name="Flood J."/>
            <person name="Ryan M.J."/>
            <person name="Barraclough T.G."/>
        </authorList>
    </citation>
    <scope>NUCLEOTIDE SEQUENCE</scope>
    <source>
        <strain evidence="4">IMI 127659i</strain>
    </source>
</reference>
<proteinExistence type="predicted"/>
<feature type="compositionally biased region" description="Acidic residues" evidence="1">
    <location>
        <begin position="392"/>
        <end position="401"/>
    </location>
</feature>
<dbReference type="InterPro" id="IPR049207">
    <property type="entry name" value="DUF4246_N"/>
</dbReference>
<evidence type="ECO:0000259" key="2">
    <source>
        <dbReference type="Pfam" id="PF14033"/>
    </source>
</evidence>
<dbReference type="AlphaFoldDB" id="A0A9P7L6D4"/>
<dbReference type="OrthoDB" id="415532at2759"/>
<dbReference type="PANTHER" id="PTHR33119:SF1">
    <property type="entry name" value="FE2OG DIOXYGENASE DOMAIN-CONTAINING PROTEIN"/>
    <property type="match status" value="1"/>
</dbReference>
<evidence type="ECO:0000313" key="4">
    <source>
        <dbReference type="EMBL" id="KAG5766138.1"/>
    </source>
</evidence>